<dbReference type="Proteomes" id="UP000828390">
    <property type="component" value="Unassembled WGS sequence"/>
</dbReference>
<accession>A0A9D4J3J0</accession>
<gene>
    <name evidence="1" type="ORF">DPMN_150650</name>
</gene>
<evidence type="ECO:0000313" key="1">
    <source>
        <dbReference type="EMBL" id="KAH3797075.1"/>
    </source>
</evidence>
<sequence length="105" mass="11823">MGRLKQSCPLHNCLRRQITGEEIMMQWTLYGTLEAVLPATQLPQVPDHGEEITMQWTLYGTLEAVLPATQMPQVLDHGEEITMQWTLYGSLENPATVAQRADVSI</sequence>
<reference evidence="1" key="2">
    <citation type="submission" date="2020-11" db="EMBL/GenBank/DDBJ databases">
        <authorList>
            <person name="McCartney M.A."/>
            <person name="Auch B."/>
            <person name="Kono T."/>
            <person name="Mallez S."/>
            <person name="Becker A."/>
            <person name="Gohl D.M."/>
            <person name="Silverstein K.A.T."/>
            <person name="Koren S."/>
            <person name="Bechman K.B."/>
            <person name="Herman A."/>
            <person name="Abrahante J.E."/>
            <person name="Garbe J."/>
        </authorList>
    </citation>
    <scope>NUCLEOTIDE SEQUENCE</scope>
    <source>
        <strain evidence="1">Duluth1</strain>
        <tissue evidence="1">Whole animal</tissue>
    </source>
</reference>
<organism evidence="1 2">
    <name type="scientific">Dreissena polymorpha</name>
    <name type="common">Zebra mussel</name>
    <name type="synonym">Mytilus polymorpha</name>
    <dbReference type="NCBI Taxonomy" id="45954"/>
    <lineage>
        <taxon>Eukaryota</taxon>
        <taxon>Metazoa</taxon>
        <taxon>Spiralia</taxon>
        <taxon>Lophotrochozoa</taxon>
        <taxon>Mollusca</taxon>
        <taxon>Bivalvia</taxon>
        <taxon>Autobranchia</taxon>
        <taxon>Heteroconchia</taxon>
        <taxon>Euheterodonta</taxon>
        <taxon>Imparidentia</taxon>
        <taxon>Neoheterodontei</taxon>
        <taxon>Myida</taxon>
        <taxon>Dreissenoidea</taxon>
        <taxon>Dreissenidae</taxon>
        <taxon>Dreissena</taxon>
    </lineage>
</organism>
<dbReference type="EMBL" id="JAIWYP010000007">
    <property type="protein sequence ID" value="KAH3797075.1"/>
    <property type="molecule type" value="Genomic_DNA"/>
</dbReference>
<name>A0A9D4J3J0_DREPO</name>
<proteinExistence type="predicted"/>
<comment type="caution">
    <text evidence="1">The sequence shown here is derived from an EMBL/GenBank/DDBJ whole genome shotgun (WGS) entry which is preliminary data.</text>
</comment>
<keyword evidence="2" id="KW-1185">Reference proteome</keyword>
<evidence type="ECO:0000313" key="2">
    <source>
        <dbReference type="Proteomes" id="UP000828390"/>
    </source>
</evidence>
<reference evidence="1" key="1">
    <citation type="journal article" date="2019" name="bioRxiv">
        <title>The Genome of the Zebra Mussel, Dreissena polymorpha: A Resource for Invasive Species Research.</title>
        <authorList>
            <person name="McCartney M.A."/>
            <person name="Auch B."/>
            <person name="Kono T."/>
            <person name="Mallez S."/>
            <person name="Zhang Y."/>
            <person name="Obille A."/>
            <person name="Becker A."/>
            <person name="Abrahante J.E."/>
            <person name="Garbe J."/>
            <person name="Badalamenti J.P."/>
            <person name="Herman A."/>
            <person name="Mangelson H."/>
            <person name="Liachko I."/>
            <person name="Sullivan S."/>
            <person name="Sone E.D."/>
            <person name="Koren S."/>
            <person name="Silverstein K.A.T."/>
            <person name="Beckman K.B."/>
            <person name="Gohl D.M."/>
        </authorList>
    </citation>
    <scope>NUCLEOTIDE SEQUENCE</scope>
    <source>
        <strain evidence="1">Duluth1</strain>
        <tissue evidence="1">Whole animal</tissue>
    </source>
</reference>
<protein>
    <submittedName>
        <fullName evidence="1">Uncharacterized protein</fullName>
    </submittedName>
</protein>
<dbReference type="AlphaFoldDB" id="A0A9D4J3J0"/>